<dbReference type="GO" id="GO:0005524">
    <property type="term" value="F:ATP binding"/>
    <property type="evidence" value="ECO:0007669"/>
    <property type="project" value="InterPro"/>
</dbReference>
<accession>A0A399IZS2</accession>
<dbReference type="Proteomes" id="UP000265848">
    <property type="component" value="Unassembled WGS sequence"/>
</dbReference>
<keyword evidence="3" id="KW-1185">Reference proteome</keyword>
<name>A0A399IZS2_9RHOB</name>
<keyword evidence="2" id="KW-0418">Kinase</keyword>
<dbReference type="CDD" id="cd01918">
    <property type="entry name" value="HprK_C"/>
    <property type="match status" value="1"/>
</dbReference>
<evidence type="ECO:0000259" key="1">
    <source>
        <dbReference type="Pfam" id="PF07475"/>
    </source>
</evidence>
<dbReference type="InterPro" id="IPR027417">
    <property type="entry name" value="P-loop_NTPase"/>
</dbReference>
<keyword evidence="2" id="KW-0808">Transferase</keyword>
<gene>
    <name evidence="2" type="ORF">DL237_11765</name>
</gene>
<dbReference type="GO" id="GO:0006109">
    <property type="term" value="P:regulation of carbohydrate metabolic process"/>
    <property type="evidence" value="ECO:0007669"/>
    <property type="project" value="InterPro"/>
</dbReference>
<dbReference type="Gene3D" id="3.40.50.300">
    <property type="entry name" value="P-loop containing nucleotide triphosphate hydrolases"/>
    <property type="match status" value="1"/>
</dbReference>
<feature type="domain" description="HPr kinase/phosphorylase C-terminal" evidence="1">
    <location>
        <begin position="25"/>
        <end position="101"/>
    </location>
</feature>
<protein>
    <submittedName>
        <fullName evidence="2">Serine kinase</fullName>
    </submittedName>
</protein>
<dbReference type="OrthoDB" id="8326226at2"/>
<dbReference type="SUPFAM" id="SSF53795">
    <property type="entry name" value="PEP carboxykinase-like"/>
    <property type="match status" value="1"/>
</dbReference>
<dbReference type="Pfam" id="PF07475">
    <property type="entry name" value="Hpr_kinase_C"/>
    <property type="match status" value="1"/>
</dbReference>
<organism evidence="2 3">
    <name type="scientific">Pseudooceanicola sediminis</name>
    <dbReference type="NCBI Taxonomy" id="2211117"/>
    <lineage>
        <taxon>Bacteria</taxon>
        <taxon>Pseudomonadati</taxon>
        <taxon>Pseudomonadota</taxon>
        <taxon>Alphaproteobacteria</taxon>
        <taxon>Rhodobacterales</taxon>
        <taxon>Paracoccaceae</taxon>
        <taxon>Pseudooceanicola</taxon>
    </lineage>
</organism>
<dbReference type="AlphaFoldDB" id="A0A399IZS2"/>
<proteinExistence type="predicted"/>
<dbReference type="GO" id="GO:0000155">
    <property type="term" value="F:phosphorelay sensor kinase activity"/>
    <property type="evidence" value="ECO:0007669"/>
    <property type="project" value="InterPro"/>
</dbReference>
<evidence type="ECO:0000313" key="3">
    <source>
        <dbReference type="Proteomes" id="UP000265848"/>
    </source>
</evidence>
<comment type="caution">
    <text evidence="2">The sequence shown here is derived from an EMBL/GenBank/DDBJ whole genome shotgun (WGS) entry which is preliminary data.</text>
</comment>
<dbReference type="InterPro" id="IPR011104">
    <property type="entry name" value="Hpr_kin/Pase_C"/>
</dbReference>
<reference evidence="2 3" key="1">
    <citation type="submission" date="2018-08" db="EMBL/GenBank/DDBJ databases">
        <title>Pseudooceanicola sediminis CY03 in the family Rhodobacteracea.</title>
        <authorList>
            <person name="Zhang Y.-J."/>
        </authorList>
    </citation>
    <scope>NUCLEOTIDE SEQUENCE [LARGE SCALE GENOMIC DNA]</scope>
    <source>
        <strain evidence="2 3">CY03</strain>
    </source>
</reference>
<evidence type="ECO:0000313" key="2">
    <source>
        <dbReference type="EMBL" id="RII38541.1"/>
    </source>
</evidence>
<dbReference type="EMBL" id="QWJJ01000009">
    <property type="protein sequence ID" value="RII38541.1"/>
    <property type="molecule type" value="Genomic_DNA"/>
</dbReference>
<sequence>MEKETTPVHGTITPQDAAGAQGPVIVHASCAAVAGRGVLVLGPSGAGKSSLVLEMLSRGAGLVADDRVILSRETDALIAASPPPLEGLIEARGIGILKARYGGPTKVSMVVDLGKDELERLPPQRSTILLGVSLPLLHNTGTAAFAAAILQYLREGRSA</sequence>